<gene>
    <name evidence="2" type="ORF">GRFL_0125</name>
</gene>
<dbReference type="Gene3D" id="4.10.1080.10">
    <property type="entry name" value="TSP type-3 repeat"/>
    <property type="match status" value="1"/>
</dbReference>
<dbReference type="InterPro" id="IPR028974">
    <property type="entry name" value="TSP_type-3_rpt"/>
</dbReference>
<dbReference type="SUPFAM" id="SSF103647">
    <property type="entry name" value="TSP type-3 repeat"/>
    <property type="match status" value="1"/>
</dbReference>
<feature type="region of interest" description="Disordered" evidence="1">
    <location>
        <begin position="371"/>
        <end position="397"/>
    </location>
</feature>
<dbReference type="KEGG" id="gfl:GRFL_0125"/>
<dbReference type="OrthoDB" id="1394134at2"/>
<organism evidence="2 3">
    <name type="scientific">Christiangramia flava JLT2011</name>
    <dbReference type="NCBI Taxonomy" id="1229726"/>
    <lineage>
        <taxon>Bacteria</taxon>
        <taxon>Pseudomonadati</taxon>
        <taxon>Bacteroidota</taxon>
        <taxon>Flavobacteriia</taxon>
        <taxon>Flavobacteriales</taxon>
        <taxon>Flavobacteriaceae</taxon>
        <taxon>Christiangramia</taxon>
    </lineage>
</organism>
<dbReference type="EMBL" id="CP016359">
    <property type="protein sequence ID" value="APU66849.1"/>
    <property type="molecule type" value="Genomic_DNA"/>
</dbReference>
<dbReference type="STRING" id="1229726.GRFL_0125"/>
<dbReference type="Proteomes" id="UP000186230">
    <property type="component" value="Chromosome"/>
</dbReference>
<keyword evidence="3" id="KW-1185">Reference proteome</keyword>
<evidence type="ECO:0000313" key="3">
    <source>
        <dbReference type="Proteomes" id="UP000186230"/>
    </source>
</evidence>
<proteinExistence type="predicted"/>
<evidence type="ECO:0000256" key="1">
    <source>
        <dbReference type="SAM" id="MobiDB-lite"/>
    </source>
</evidence>
<reference evidence="2 3" key="1">
    <citation type="submission" date="2016-07" db="EMBL/GenBank/DDBJ databases">
        <title>Multi-omics approach to identify versatile polysaccharide utilization systems of a marine flavobacterium Gramella flava.</title>
        <authorList>
            <person name="Tang K."/>
        </authorList>
    </citation>
    <scope>NUCLEOTIDE SEQUENCE [LARGE SCALE GENOMIC DNA]</scope>
    <source>
        <strain evidence="2 3">JLT2011</strain>
    </source>
</reference>
<dbReference type="GO" id="GO:0005509">
    <property type="term" value="F:calcium ion binding"/>
    <property type="evidence" value="ECO:0007669"/>
    <property type="project" value="InterPro"/>
</dbReference>
<protein>
    <submittedName>
        <fullName evidence="2">Major porin and structural outer membrane porin OprF</fullName>
    </submittedName>
</protein>
<sequence length="549" mass="59388">MKNIKSYFAYVGIFALLLTAGCSKEESGAVNNDPADLQSATLTFGAVLDDLAERAMNASSKAHFDQVPDCMEAEPAIAYIRLTYGDTEIITTVDIMEDEEGYFTAYSEDLKIPVGSSATEVTLEEFKVYDGDTSEPSDAYYSETYGNLIWIAPRRTNDNPDQFAGYVDQSLPFSFDVEAGTKPYINVDVLCFDRRMVNEYGYVFFDIVPETIYPLCIFANYCNESGRHWVANYAVDLVFGDEEVSHQLYDHMDDNAMASVGTTQSGEFYADPLCLVVPGPPANIADDETYLTLTVYPKDWGASYGDIDNSPVVYELSWEDVEALLNDDGETNEYLHIFLGECEGAMTGDGGGENEPMDSDGDGVYDNEDLCPDTPSGTQVNSDGCPDQDGDGVADTDDKCADTPTGVQVDADGCEIVNEVLTCTESLGDPAQGCTRALIPTVDPVDYTLKDGWLMLVSSDDAIPIPLFEDAGTGYGPSTGNMTPSLSGGVMSFSVTANENYSISGYLVQVKDSEGDDVDVYCTTSGTSIGSDLSYPIYVKAIANVCPTN</sequence>
<name>A0A1L7HZT4_9FLAO</name>
<dbReference type="PROSITE" id="PS51257">
    <property type="entry name" value="PROKAR_LIPOPROTEIN"/>
    <property type="match status" value="1"/>
</dbReference>
<dbReference type="AlphaFoldDB" id="A0A1L7HZT4"/>
<dbReference type="RefSeq" id="WP_083642563.1">
    <property type="nucleotide sequence ID" value="NZ_AMRU01000010.1"/>
</dbReference>
<accession>A0A1L7HZT4</accession>
<evidence type="ECO:0000313" key="2">
    <source>
        <dbReference type="EMBL" id="APU66849.1"/>
    </source>
</evidence>
<feature type="compositionally biased region" description="Acidic residues" evidence="1">
    <location>
        <begin position="386"/>
        <end position="395"/>
    </location>
</feature>